<dbReference type="Pfam" id="PF04603">
    <property type="entry name" value="Mog1"/>
    <property type="match status" value="1"/>
</dbReference>
<comment type="similarity">
    <text evidence="1">Belongs to the MOG1 family.</text>
</comment>
<accession>A0A0P1KXF3</accession>
<dbReference type="InterPro" id="IPR007681">
    <property type="entry name" value="Mog1"/>
</dbReference>
<dbReference type="GO" id="GO:0031267">
    <property type="term" value="F:small GTPase binding"/>
    <property type="evidence" value="ECO:0007669"/>
    <property type="project" value="TreeGrafter"/>
</dbReference>
<dbReference type="EMBL" id="LN890555">
    <property type="protein sequence ID" value="CUS24569.1"/>
    <property type="molecule type" value="Genomic_DNA"/>
</dbReference>
<gene>
    <name evidence="4" type="ORF">LAQU0_S17e01904g</name>
</gene>
<dbReference type="InterPro" id="IPR016123">
    <property type="entry name" value="Mog1/PsbP_a/b/a-sand"/>
</dbReference>
<name>A0A0P1KXF3_9SACH</name>
<reference evidence="5" key="1">
    <citation type="submission" date="2015-10" db="EMBL/GenBank/DDBJ databases">
        <authorList>
            <person name="Devillers H."/>
        </authorList>
    </citation>
    <scope>NUCLEOTIDE SEQUENCE [LARGE SCALE GENOMIC DNA]</scope>
</reference>
<dbReference type="PANTHER" id="PTHR15837">
    <property type="entry name" value="RAN GUANINE NUCLEOTIDE RELEASE FACTOR"/>
    <property type="match status" value="1"/>
</dbReference>
<keyword evidence="3" id="KW-0653">Protein transport</keyword>
<evidence type="ECO:0000313" key="4">
    <source>
        <dbReference type="EMBL" id="CUS24569.1"/>
    </source>
</evidence>
<proteinExistence type="inferred from homology"/>
<protein>
    <submittedName>
        <fullName evidence="4">LAQU0S17e01904g1_1</fullName>
    </submittedName>
</protein>
<dbReference type="GO" id="GO:0005634">
    <property type="term" value="C:nucleus"/>
    <property type="evidence" value="ECO:0007669"/>
    <property type="project" value="TreeGrafter"/>
</dbReference>
<dbReference type="GO" id="GO:0005085">
    <property type="term" value="F:guanyl-nucleotide exchange factor activity"/>
    <property type="evidence" value="ECO:0007669"/>
    <property type="project" value="TreeGrafter"/>
</dbReference>
<dbReference type="Proteomes" id="UP000236544">
    <property type="component" value="Unassembled WGS sequence"/>
</dbReference>
<dbReference type="OrthoDB" id="10255285at2759"/>
<sequence>MFQKQPLYGGAITTVIPKGFLDASILREVPDTQEVFVNSREEKETAVFKDGLGLDESIIVDLLQRVEEDDDRRALGVHLQEISGLNGSHDWNLVEYEQSAPGTGQTPHITCIAVEAAYKWGKSDMRETLALCVALLRFDDVQTDVVLSVNVPVTSELELQLLNAWLDKTSPTIPPRIAAAYHLVKQMASEFRILDKGLFV</sequence>
<keyword evidence="2" id="KW-0813">Transport</keyword>
<keyword evidence="5" id="KW-1185">Reference proteome</keyword>
<dbReference type="SUPFAM" id="SSF55724">
    <property type="entry name" value="Mog1p/PsbP-like"/>
    <property type="match status" value="1"/>
</dbReference>
<dbReference type="Gene3D" id="3.40.1000.10">
    <property type="entry name" value="Mog1/PsbP, alpha/beta/alpha sandwich"/>
    <property type="match status" value="1"/>
</dbReference>
<evidence type="ECO:0000256" key="2">
    <source>
        <dbReference type="ARBA" id="ARBA00022448"/>
    </source>
</evidence>
<dbReference type="GO" id="GO:0006606">
    <property type="term" value="P:protein import into nucleus"/>
    <property type="evidence" value="ECO:0007669"/>
    <property type="project" value="TreeGrafter"/>
</dbReference>
<organism evidence="4 5">
    <name type="scientific">Lachancea quebecensis</name>
    <dbReference type="NCBI Taxonomy" id="1654605"/>
    <lineage>
        <taxon>Eukaryota</taxon>
        <taxon>Fungi</taxon>
        <taxon>Dikarya</taxon>
        <taxon>Ascomycota</taxon>
        <taxon>Saccharomycotina</taxon>
        <taxon>Saccharomycetes</taxon>
        <taxon>Saccharomycetales</taxon>
        <taxon>Saccharomycetaceae</taxon>
        <taxon>Lachancea</taxon>
    </lineage>
</organism>
<dbReference type="PANTHER" id="PTHR15837:SF0">
    <property type="entry name" value="RAN GUANINE NUCLEOTIDE RELEASE FACTOR"/>
    <property type="match status" value="1"/>
</dbReference>
<evidence type="ECO:0000256" key="1">
    <source>
        <dbReference type="ARBA" id="ARBA00010307"/>
    </source>
</evidence>
<dbReference type="AlphaFoldDB" id="A0A0P1KXF3"/>
<evidence type="ECO:0000256" key="3">
    <source>
        <dbReference type="ARBA" id="ARBA00022927"/>
    </source>
</evidence>
<evidence type="ECO:0000313" key="5">
    <source>
        <dbReference type="Proteomes" id="UP000236544"/>
    </source>
</evidence>